<accession>A0ACC3N1P8</accession>
<comment type="caution">
    <text evidence="1">The sequence shown here is derived from an EMBL/GenBank/DDBJ whole genome shotgun (WGS) entry which is preliminary data.</text>
</comment>
<evidence type="ECO:0000313" key="2">
    <source>
        <dbReference type="Proteomes" id="UP001281147"/>
    </source>
</evidence>
<protein>
    <submittedName>
        <fullName evidence="1">Uncharacterized protein</fullName>
    </submittedName>
</protein>
<dbReference type="EMBL" id="JAUTXU010000102">
    <property type="protein sequence ID" value="KAK3708309.1"/>
    <property type="molecule type" value="Genomic_DNA"/>
</dbReference>
<proteinExistence type="predicted"/>
<gene>
    <name evidence="1" type="ORF">LTR37_011574</name>
</gene>
<organism evidence="1 2">
    <name type="scientific">Vermiconidia calcicola</name>
    <dbReference type="NCBI Taxonomy" id="1690605"/>
    <lineage>
        <taxon>Eukaryota</taxon>
        <taxon>Fungi</taxon>
        <taxon>Dikarya</taxon>
        <taxon>Ascomycota</taxon>
        <taxon>Pezizomycotina</taxon>
        <taxon>Dothideomycetes</taxon>
        <taxon>Dothideomycetidae</taxon>
        <taxon>Mycosphaerellales</taxon>
        <taxon>Extremaceae</taxon>
        <taxon>Vermiconidia</taxon>
    </lineage>
</organism>
<keyword evidence="2" id="KW-1185">Reference proteome</keyword>
<reference evidence="1" key="1">
    <citation type="submission" date="2023-07" db="EMBL/GenBank/DDBJ databases">
        <title>Black Yeasts Isolated from many extreme environments.</title>
        <authorList>
            <person name="Coleine C."/>
            <person name="Stajich J.E."/>
            <person name="Selbmann L."/>
        </authorList>
    </citation>
    <scope>NUCLEOTIDE SEQUENCE</scope>
    <source>
        <strain evidence="1">CCFEE 5714</strain>
    </source>
</reference>
<sequence length="339" mass="36401">MVFSKKRRTQKEDAAAPPHKPAAQPQQRPAGNSDSGYGSSVTASSTHSEITPIENHGQVSGVNESRHLAVNTRTGDIVDDDTGQVVSTVTTTTTTTTTTTRRSKSPQPPPPQQQTQTQTVRSGAGSTETAQPPPQPPRPQQHLAPETAAHPPLPQRPPELQHLDMYDSAAPTQTRRNTGQSFGNGISPVTPTQQNHNNPTRPSLQTGGNPAQQSPMANLKGAAVGLHGVGETLRGTINNEVDRRYPRRNVNKAEAANSKNQATIQTGQEEMGRVVSGGGAKSQWQAPWQDPAPPPVPQDERVRKRKSLSEMPAPFSPESNGQVGEKSSRFLRSRKSPAR</sequence>
<evidence type="ECO:0000313" key="1">
    <source>
        <dbReference type="EMBL" id="KAK3708309.1"/>
    </source>
</evidence>
<dbReference type="Proteomes" id="UP001281147">
    <property type="component" value="Unassembled WGS sequence"/>
</dbReference>
<name>A0ACC3N1P8_9PEZI</name>